<dbReference type="EMBL" id="JACASI010000012">
    <property type="protein sequence ID" value="MCQ3828536.1"/>
    <property type="molecule type" value="Genomic_DNA"/>
</dbReference>
<dbReference type="Proteomes" id="UP001205566">
    <property type="component" value="Unassembled WGS sequence"/>
</dbReference>
<sequence>MVDYIVHFAHHFQWPIEVFSGSNAPFRICVMGDDALMSPLAVRFHRHRIQGRMVSLETVNHGENMRARSCQIVVMGGELGKEPMAKTIGALEFFPVLTVSDVSRFTLLGGMVEFSGSGANMSLQLNKTRLDRAELKMGTSLFRLTRTATH</sequence>
<dbReference type="InterPro" id="IPR025293">
    <property type="entry name" value="YfiR/HmsC-like"/>
</dbReference>
<gene>
    <name evidence="1" type="ORF">HXX02_03695</name>
</gene>
<evidence type="ECO:0000313" key="1">
    <source>
        <dbReference type="EMBL" id="MCQ3828536.1"/>
    </source>
</evidence>
<accession>A0ABT1NXB5</accession>
<dbReference type="Pfam" id="PF13689">
    <property type="entry name" value="DUF4154"/>
    <property type="match status" value="1"/>
</dbReference>
<evidence type="ECO:0000313" key="2">
    <source>
        <dbReference type="Proteomes" id="UP001205566"/>
    </source>
</evidence>
<proteinExistence type="predicted"/>
<reference evidence="1" key="1">
    <citation type="thesis" date="2020" institute="Technische Universitat Dresden" country="Dresden, Germany">
        <title>The Agarolytic System of Microbulbifer elongatus PORT2, Isolated from Batu Karas, Pangandaran West Java Indonesia.</title>
        <authorList>
            <person name="Anggraeni S.R."/>
        </authorList>
    </citation>
    <scope>NUCLEOTIDE SEQUENCE</scope>
    <source>
        <strain evidence="1">PORT2</strain>
    </source>
</reference>
<protein>
    <submittedName>
        <fullName evidence="1">YfiR family protein</fullName>
    </submittedName>
</protein>
<comment type="caution">
    <text evidence="1">The sequence shown here is derived from an EMBL/GenBank/DDBJ whole genome shotgun (WGS) entry which is preliminary data.</text>
</comment>
<keyword evidence="2" id="KW-1185">Reference proteome</keyword>
<organism evidence="1 2">
    <name type="scientific">Microbulbifer elongatus</name>
    <dbReference type="NCBI Taxonomy" id="86173"/>
    <lineage>
        <taxon>Bacteria</taxon>
        <taxon>Pseudomonadati</taxon>
        <taxon>Pseudomonadota</taxon>
        <taxon>Gammaproteobacteria</taxon>
        <taxon>Cellvibrionales</taxon>
        <taxon>Microbulbiferaceae</taxon>
        <taxon>Microbulbifer</taxon>
    </lineage>
</organism>
<name>A0ABT1NXB5_9GAMM</name>